<name>A0ABS2RIQ6_9ACTN</name>
<protein>
    <submittedName>
        <fullName evidence="3">Flp pilus assembly protein TadG</fullName>
    </submittedName>
</protein>
<evidence type="ECO:0000256" key="1">
    <source>
        <dbReference type="SAM" id="Phobius"/>
    </source>
</evidence>
<dbReference type="Proteomes" id="UP000704762">
    <property type="component" value="Unassembled WGS sequence"/>
</dbReference>
<evidence type="ECO:0000313" key="3">
    <source>
        <dbReference type="EMBL" id="MBM7798875.1"/>
    </source>
</evidence>
<keyword evidence="1" id="KW-0472">Membrane</keyword>
<organism evidence="3 4">
    <name type="scientific">Microlunatus panaciterrae</name>
    <dbReference type="NCBI Taxonomy" id="400768"/>
    <lineage>
        <taxon>Bacteria</taxon>
        <taxon>Bacillati</taxon>
        <taxon>Actinomycetota</taxon>
        <taxon>Actinomycetes</taxon>
        <taxon>Propionibacteriales</taxon>
        <taxon>Propionibacteriaceae</taxon>
        <taxon>Microlunatus</taxon>
    </lineage>
</organism>
<dbReference type="InterPro" id="IPR012495">
    <property type="entry name" value="TadE-like_dom"/>
</dbReference>
<gene>
    <name evidence="3" type="ORF">JOE57_001796</name>
</gene>
<dbReference type="Pfam" id="PF07811">
    <property type="entry name" value="TadE"/>
    <property type="match status" value="1"/>
</dbReference>
<proteinExistence type="predicted"/>
<accession>A0ABS2RIQ6</accession>
<feature type="transmembrane region" description="Helical" evidence="1">
    <location>
        <begin position="14"/>
        <end position="36"/>
    </location>
</feature>
<sequence>MVGRRVERGLSQSVQYALVLPVLMLSTLGIIQAGVWTHGRNVAEQAASAAADAARGSRSSATDGERVGRHVAAVGGLTEVSVQVSRTTSRVEVTVTGRIPMFFDLGLGAVTEYASAPVERISRP</sequence>
<dbReference type="EMBL" id="JAFBCF010000001">
    <property type="protein sequence ID" value="MBM7798875.1"/>
    <property type="molecule type" value="Genomic_DNA"/>
</dbReference>
<dbReference type="RefSeq" id="WP_204917370.1">
    <property type="nucleotide sequence ID" value="NZ_BAAAQP010000002.1"/>
</dbReference>
<evidence type="ECO:0000259" key="2">
    <source>
        <dbReference type="Pfam" id="PF07811"/>
    </source>
</evidence>
<feature type="domain" description="TadE-like" evidence="2">
    <location>
        <begin position="12"/>
        <end position="51"/>
    </location>
</feature>
<reference evidence="3 4" key="1">
    <citation type="submission" date="2021-01" db="EMBL/GenBank/DDBJ databases">
        <title>Sequencing the genomes of 1000 actinobacteria strains.</title>
        <authorList>
            <person name="Klenk H.-P."/>
        </authorList>
    </citation>
    <scope>NUCLEOTIDE SEQUENCE [LARGE SCALE GENOMIC DNA]</scope>
    <source>
        <strain evidence="3 4">DSM 18662</strain>
    </source>
</reference>
<keyword evidence="4" id="KW-1185">Reference proteome</keyword>
<evidence type="ECO:0000313" key="4">
    <source>
        <dbReference type="Proteomes" id="UP000704762"/>
    </source>
</evidence>
<keyword evidence="1" id="KW-1133">Transmembrane helix</keyword>
<comment type="caution">
    <text evidence="3">The sequence shown here is derived from an EMBL/GenBank/DDBJ whole genome shotgun (WGS) entry which is preliminary data.</text>
</comment>
<keyword evidence="1" id="KW-0812">Transmembrane</keyword>